<dbReference type="GO" id="GO:0016757">
    <property type="term" value="F:glycosyltransferase activity"/>
    <property type="evidence" value="ECO:0007669"/>
    <property type="project" value="UniProtKB-KW"/>
</dbReference>
<dbReference type="Proteomes" id="UP000830729">
    <property type="component" value="Plasmid unnamed1"/>
</dbReference>
<dbReference type="EMBL" id="CP096660">
    <property type="protein sequence ID" value="UPV76554.1"/>
    <property type="molecule type" value="Genomic_DNA"/>
</dbReference>
<dbReference type="InterPro" id="IPR029057">
    <property type="entry name" value="PRTase-like"/>
</dbReference>
<dbReference type="AlphaFoldDB" id="A0A8U0I1C5"/>
<dbReference type="KEGG" id="halx:M0R89_18655"/>
<accession>A0A8U0I1C5</accession>
<dbReference type="Gene3D" id="3.40.50.2020">
    <property type="match status" value="1"/>
</dbReference>
<keyword evidence="2" id="KW-0808">Transferase</keyword>
<sequence>MFRDRTDAGRQLADLLDDHDVTADVVLGIPRGGLPVARPVADALGAPLDVVVASKIGAPNNPELAVGAVASDGSIWRNEELLDRLGVSDEYVERERESEAEAARAKLERYRGTDELPDLTDQRVVVVDDGLATGATTIAALRQVRAAGASHVVLAVPVGSPDAVERLRPEADEVIAIETPPHFSAVGQFYDSFGQVSDEEAMSYLER</sequence>
<evidence type="ECO:0000313" key="2">
    <source>
        <dbReference type="EMBL" id="UPV76554.1"/>
    </source>
</evidence>
<dbReference type="Gene3D" id="3.30.1310.20">
    <property type="entry name" value="PRTase-like"/>
    <property type="match status" value="1"/>
</dbReference>
<dbReference type="SUPFAM" id="SSF53271">
    <property type="entry name" value="PRTase-like"/>
    <property type="match status" value="1"/>
</dbReference>
<evidence type="ECO:0000259" key="1">
    <source>
        <dbReference type="Pfam" id="PF00156"/>
    </source>
</evidence>
<feature type="domain" description="Phosphoribosyltransferase" evidence="1">
    <location>
        <begin position="12"/>
        <end position="189"/>
    </location>
</feature>
<organism evidence="2 3">
    <name type="scientific">Halorussus limi</name>
    <dbReference type="NCBI Taxonomy" id="2938695"/>
    <lineage>
        <taxon>Archaea</taxon>
        <taxon>Methanobacteriati</taxon>
        <taxon>Methanobacteriota</taxon>
        <taxon>Stenosarchaea group</taxon>
        <taxon>Halobacteria</taxon>
        <taxon>Halobacteriales</taxon>
        <taxon>Haladaptataceae</taxon>
        <taxon>Halorussus</taxon>
    </lineage>
</organism>
<keyword evidence="2" id="KW-0328">Glycosyltransferase</keyword>
<keyword evidence="2" id="KW-0614">Plasmid</keyword>
<protein>
    <submittedName>
        <fullName evidence="2">Phosphoribosyltransferase</fullName>
    </submittedName>
</protein>
<name>A0A8U0I1C5_9EURY</name>
<proteinExistence type="predicted"/>
<dbReference type="CDD" id="cd06223">
    <property type="entry name" value="PRTases_typeI"/>
    <property type="match status" value="1"/>
</dbReference>
<evidence type="ECO:0000313" key="3">
    <source>
        <dbReference type="Proteomes" id="UP000830729"/>
    </source>
</evidence>
<dbReference type="GeneID" id="72187264"/>
<geneLocation type="plasmid" evidence="2 3">
    <name>unnamed1</name>
</geneLocation>
<dbReference type="Pfam" id="PF00156">
    <property type="entry name" value="Pribosyltran"/>
    <property type="match status" value="1"/>
</dbReference>
<gene>
    <name evidence="2" type="ORF">M0R89_18655</name>
</gene>
<dbReference type="InterPro" id="IPR000836">
    <property type="entry name" value="PRTase_dom"/>
</dbReference>
<reference evidence="2 3" key="1">
    <citation type="submission" date="2022-04" db="EMBL/GenBank/DDBJ databases">
        <title>Diverse halophilic archaea isolated from saline environments.</title>
        <authorList>
            <person name="Cui H.-L."/>
        </authorList>
    </citation>
    <scope>NUCLEOTIDE SEQUENCE [LARGE SCALE GENOMIC DNA]</scope>
    <source>
        <strain evidence="2 3">XZYJT49</strain>
        <plasmid evidence="2 3">unnamed1</plasmid>
    </source>
</reference>
<keyword evidence="3" id="KW-1185">Reference proteome</keyword>
<dbReference type="RefSeq" id="WP_248652587.1">
    <property type="nucleotide sequence ID" value="NZ_CP096660.1"/>
</dbReference>